<dbReference type="InterPro" id="IPR036465">
    <property type="entry name" value="vWFA_dom_sf"/>
</dbReference>
<dbReference type="EMBL" id="JBHRSK010000005">
    <property type="protein sequence ID" value="MFC2968374.1"/>
    <property type="molecule type" value="Genomic_DNA"/>
</dbReference>
<dbReference type="RefSeq" id="WP_377833074.1">
    <property type="nucleotide sequence ID" value="NZ_JBHRSK010000005.1"/>
</dbReference>
<accession>A0ABV7AG73</accession>
<gene>
    <name evidence="3" type="ORF">ACFOES_09730</name>
</gene>
<evidence type="ECO:0000256" key="1">
    <source>
        <dbReference type="SAM" id="Phobius"/>
    </source>
</evidence>
<feature type="domain" description="VWFA" evidence="2">
    <location>
        <begin position="151"/>
        <end position="302"/>
    </location>
</feature>
<dbReference type="Gene3D" id="3.40.50.410">
    <property type="entry name" value="von Willebrand factor, type A domain"/>
    <property type="match status" value="1"/>
</dbReference>
<dbReference type="InterPro" id="IPR028087">
    <property type="entry name" value="Tad_N"/>
</dbReference>
<proteinExistence type="predicted"/>
<name>A0ABV7AG73_9RHOB</name>
<evidence type="ECO:0000313" key="4">
    <source>
        <dbReference type="Proteomes" id="UP001595443"/>
    </source>
</evidence>
<organism evidence="3 4">
    <name type="scientific">Acidimangrovimonas pyrenivorans</name>
    <dbReference type="NCBI Taxonomy" id="2030798"/>
    <lineage>
        <taxon>Bacteria</taxon>
        <taxon>Pseudomonadati</taxon>
        <taxon>Pseudomonadota</taxon>
        <taxon>Alphaproteobacteria</taxon>
        <taxon>Rhodobacterales</taxon>
        <taxon>Paracoccaceae</taxon>
        <taxon>Acidimangrovimonas</taxon>
    </lineage>
</organism>
<protein>
    <submittedName>
        <fullName evidence="3">Pilus assembly protein TadG-related protein</fullName>
    </submittedName>
</protein>
<keyword evidence="1" id="KW-1133">Transmembrane helix</keyword>
<keyword evidence="4" id="KW-1185">Reference proteome</keyword>
<dbReference type="SUPFAM" id="SSF53300">
    <property type="entry name" value="vWA-like"/>
    <property type="match status" value="1"/>
</dbReference>
<dbReference type="InterPro" id="IPR002035">
    <property type="entry name" value="VWF_A"/>
</dbReference>
<evidence type="ECO:0000313" key="3">
    <source>
        <dbReference type="EMBL" id="MFC2968374.1"/>
    </source>
</evidence>
<dbReference type="Proteomes" id="UP001595443">
    <property type="component" value="Unassembled WGS sequence"/>
</dbReference>
<reference evidence="4" key="1">
    <citation type="journal article" date="2019" name="Int. J. Syst. Evol. Microbiol.">
        <title>The Global Catalogue of Microorganisms (GCM) 10K type strain sequencing project: providing services to taxonomists for standard genome sequencing and annotation.</title>
        <authorList>
            <consortium name="The Broad Institute Genomics Platform"/>
            <consortium name="The Broad Institute Genome Sequencing Center for Infectious Disease"/>
            <person name="Wu L."/>
            <person name="Ma J."/>
        </authorList>
    </citation>
    <scope>NUCLEOTIDE SEQUENCE [LARGE SCALE GENOMIC DNA]</scope>
    <source>
        <strain evidence="4">KCTC 62192</strain>
    </source>
</reference>
<feature type="transmembrane region" description="Helical" evidence="1">
    <location>
        <begin position="30"/>
        <end position="51"/>
    </location>
</feature>
<evidence type="ECO:0000259" key="2">
    <source>
        <dbReference type="PROSITE" id="PS50234"/>
    </source>
</evidence>
<sequence length="548" mass="60400">MWSKARASASKRGLNGLRARAARFRKDESGALIIFGLIIFVLMLMVSGMAVDMMRHEAMRSRLQNTLDNATLAAANLDQTLSADDVVRDYFSKAGLSKYLTGVTSTSHLNARTVTATASAKIPSLFMQLAGVDSLTAPAASTAKESIGNVEISLVLDVSGSMGWNHKIDHLKVAAKQFIDTMFDNVDPGKLSISIIPYAAQVTAGPTLFNYYNSTKDHTYSYCIDFDSTDFSTAALTTTESLQQAGNFDPWYRTNDIDRHGQRVCPKESSRYIVPFSDSRSGLKAAIDALQPGGNTSIDVGMKWGAALLDPSSQPIVTDLITKGSLPAGFAGRPYAYSDRQSMKVVVVMTDGENTQRAELQPPYTSGASPVYSNSKDSSNYSFYDSSRNEYFWTADDQWHSEPYGDTASYQQCYRRGWRTYCSTVNVQGKAQQMTWPEVWEAMSIDWFDYYIIYPAFGYSAYYTWQGKLVKWLDPSTTMDSQLHDICAATKANNVTVYSIGFETNSHGEAVLKDCATAPGYFYSVQGLDITAAFASIANSINKLRLTQ</sequence>
<keyword evidence="1" id="KW-0812">Transmembrane</keyword>
<keyword evidence="1" id="KW-0472">Membrane</keyword>
<dbReference type="PROSITE" id="PS50234">
    <property type="entry name" value="VWFA"/>
    <property type="match status" value="1"/>
</dbReference>
<dbReference type="Pfam" id="PF13400">
    <property type="entry name" value="Tad"/>
    <property type="match status" value="1"/>
</dbReference>
<comment type="caution">
    <text evidence="3">The sequence shown here is derived from an EMBL/GenBank/DDBJ whole genome shotgun (WGS) entry which is preliminary data.</text>
</comment>